<accession>A0A1F6E6V0</accession>
<dbReference type="Pfam" id="PF18306">
    <property type="entry name" value="LDcluster4"/>
    <property type="match status" value="1"/>
</dbReference>
<dbReference type="InterPro" id="IPR041164">
    <property type="entry name" value="LDcluster4"/>
</dbReference>
<evidence type="ECO:0000313" key="1">
    <source>
        <dbReference type="EMBL" id="OGG69424.1"/>
    </source>
</evidence>
<evidence type="ECO:0000313" key="2">
    <source>
        <dbReference type="Proteomes" id="UP000176689"/>
    </source>
</evidence>
<dbReference type="AlphaFoldDB" id="A0A1F6E6V0"/>
<dbReference type="EMBL" id="MFLP01000032">
    <property type="protein sequence ID" value="OGG69424.1"/>
    <property type="molecule type" value="Genomic_DNA"/>
</dbReference>
<gene>
    <name evidence="1" type="ORF">A3F27_03225</name>
</gene>
<protein>
    <recommendedName>
        <fullName evidence="3">TIGR00725 family protein</fullName>
    </recommendedName>
</protein>
<organism evidence="1 2">
    <name type="scientific">Candidatus Kaiserbacteria bacterium RIFCSPHIGHO2_12_FULL_53_13</name>
    <dbReference type="NCBI Taxonomy" id="1798502"/>
    <lineage>
        <taxon>Bacteria</taxon>
        <taxon>Candidatus Kaiseribacteriota</taxon>
    </lineage>
</organism>
<reference evidence="1 2" key="1">
    <citation type="journal article" date="2016" name="Nat. Commun.">
        <title>Thousands of microbial genomes shed light on interconnected biogeochemical processes in an aquifer system.</title>
        <authorList>
            <person name="Anantharaman K."/>
            <person name="Brown C.T."/>
            <person name="Hug L.A."/>
            <person name="Sharon I."/>
            <person name="Castelle C.J."/>
            <person name="Probst A.J."/>
            <person name="Thomas B.C."/>
            <person name="Singh A."/>
            <person name="Wilkins M.J."/>
            <person name="Karaoz U."/>
            <person name="Brodie E.L."/>
            <person name="Williams K.H."/>
            <person name="Hubbard S.S."/>
            <person name="Banfield J.F."/>
        </authorList>
    </citation>
    <scope>NUCLEOTIDE SEQUENCE [LARGE SCALE GENOMIC DNA]</scope>
</reference>
<dbReference type="SUPFAM" id="SSF102405">
    <property type="entry name" value="MCP/YpsA-like"/>
    <property type="match status" value="1"/>
</dbReference>
<dbReference type="Gene3D" id="3.40.50.450">
    <property type="match status" value="1"/>
</dbReference>
<proteinExistence type="predicted"/>
<dbReference type="Proteomes" id="UP000176689">
    <property type="component" value="Unassembled WGS sequence"/>
</dbReference>
<sequence length="193" mass="21048">MAKEKIGVYGSAVSDSETLHTKARELGEILAEEDVILVTGACSGLPYKVVSAAYENGRTEIWGFSPATDYEGQLAFTPKDDITIYARLIYVPTDVEFASQLDVCIKYRNVLSTAACDAGLIISGRWGSMNEFTNLYDMGKAIGVLTGTGGIADELPALNAKIYKPSKAKIIFDSSPRRLVERVIEEVRGRKNQ</sequence>
<name>A0A1F6E6V0_9BACT</name>
<evidence type="ECO:0008006" key="3">
    <source>
        <dbReference type="Google" id="ProtNLM"/>
    </source>
</evidence>
<comment type="caution">
    <text evidence="1">The sequence shown here is derived from an EMBL/GenBank/DDBJ whole genome shotgun (WGS) entry which is preliminary data.</text>
</comment>